<name>A0AAW1DLP9_9HEMI</name>
<dbReference type="GO" id="GO:0036064">
    <property type="term" value="C:ciliary basal body"/>
    <property type="evidence" value="ECO:0007669"/>
    <property type="project" value="InterPro"/>
</dbReference>
<dbReference type="PANTHER" id="PTHR14881">
    <property type="entry name" value="LISH DOMAIN-CONTAINING PROTEIN ARMC9"/>
    <property type="match status" value="1"/>
</dbReference>
<dbReference type="InterPro" id="IPR040369">
    <property type="entry name" value="ARMC9"/>
</dbReference>
<protein>
    <recommendedName>
        <fullName evidence="2">ARMC9 CTLH-like domain-containing protein</fullName>
    </recommendedName>
</protein>
<proteinExistence type="predicted"/>
<dbReference type="GO" id="GO:0005814">
    <property type="term" value="C:centriole"/>
    <property type="evidence" value="ECO:0007669"/>
    <property type="project" value="TreeGrafter"/>
</dbReference>
<dbReference type="GO" id="GO:0060271">
    <property type="term" value="P:cilium assembly"/>
    <property type="evidence" value="ECO:0007669"/>
    <property type="project" value="InterPro"/>
</dbReference>
<sequence>METLETHYQADVICFELIIEFFLYHNFQNTLIALRKEMEEFNYPWPDPLPRTKDRILKNHVPILLKLLDGYDHIRFFEKWSTLIPNEIKTHTEYKKLTIYLYTYFATLKYRDFTWDNNNENLEEYLEIDNQNDDETKSEDTVEEIKTVQKLDKTNGTFIIDRPSQITYLPIVEENISLEKPEEISPNEDSKNENDDSLNKEFDTDSLEENELDDMDSKDLVQTQNTENSAMDMFKSFLAENGAEFTNDPEFLPFYALPFVENPKSHPAFNKVFEENWRNELKQTVEQFLINFSCGNDVIPQLVQLYLNNESIANAKEKEDQSLSLIEENSKKLKDVKRKFHKLKKDYQKLIGVANELSSSLEKSVQGEAVNLKLTLSNCIKIFPDLFSLSVPAEV</sequence>
<dbReference type="GO" id="GO:0097542">
    <property type="term" value="C:ciliary tip"/>
    <property type="evidence" value="ECO:0007669"/>
    <property type="project" value="TreeGrafter"/>
</dbReference>
<dbReference type="PANTHER" id="PTHR14881:SF4">
    <property type="entry name" value="LISH DOMAIN-CONTAINING PROTEIN ARMC9"/>
    <property type="match status" value="1"/>
</dbReference>
<keyword evidence="4" id="KW-1185">Reference proteome</keyword>
<reference evidence="3 4" key="1">
    <citation type="submission" date="2022-12" db="EMBL/GenBank/DDBJ databases">
        <title>Chromosome-level genome assembly of true bugs.</title>
        <authorList>
            <person name="Ma L."/>
            <person name="Li H."/>
        </authorList>
    </citation>
    <scope>NUCLEOTIDE SEQUENCE [LARGE SCALE GENOMIC DNA]</scope>
    <source>
        <strain evidence="3">Lab_2022b</strain>
    </source>
</reference>
<evidence type="ECO:0000256" key="1">
    <source>
        <dbReference type="SAM" id="MobiDB-lite"/>
    </source>
</evidence>
<dbReference type="Proteomes" id="UP001461498">
    <property type="component" value="Unassembled WGS sequence"/>
</dbReference>
<dbReference type="AlphaFoldDB" id="A0AAW1DLP9"/>
<dbReference type="InterPro" id="IPR056327">
    <property type="entry name" value="ARMC9_CTLH-like_dom"/>
</dbReference>
<feature type="region of interest" description="Disordered" evidence="1">
    <location>
        <begin position="179"/>
        <end position="201"/>
    </location>
</feature>
<accession>A0AAW1DLP9</accession>
<organism evidence="3 4">
    <name type="scientific">Rhynocoris fuscipes</name>
    <dbReference type="NCBI Taxonomy" id="488301"/>
    <lineage>
        <taxon>Eukaryota</taxon>
        <taxon>Metazoa</taxon>
        <taxon>Ecdysozoa</taxon>
        <taxon>Arthropoda</taxon>
        <taxon>Hexapoda</taxon>
        <taxon>Insecta</taxon>
        <taxon>Pterygota</taxon>
        <taxon>Neoptera</taxon>
        <taxon>Paraneoptera</taxon>
        <taxon>Hemiptera</taxon>
        <taxon>Heteroptera</taxon>
        <taxon>Panheteroptera</taxon>
        <taxon>Cimicomorpha</taxon>
        <taxon>Reduviidae</taxon>
        <taxon>Harpactorinae</taxon>
        <taxon>Harpactorini</taxon>
        <taxon>Rhynocoris</taxon>
    </lineage>
</organism>
<feature type="domain" description="ARMC9 CTLH-like" evidence="2">
    <location>
        <begin position="222"/>
        <end position="289"/>
    </location>
</feature>
<evidence type="ECO:0000313" key="4">
    <source>
        <dbReference type="Proteomes" id="UP001461498"/>
    </source>
</evidence>
<dbReference type="Pfam" id="PF23138">
    <property type="entry name" value="CTLH_Armc9"/>
    <property type="match status" value="2"/>
</dbReference>
<comment type="caution">
    <text evidence="3">The sequence shown here is derived from an EMBL/GenBank/DDBJ whole genome shotgun (WGS) entry which is preliminary data.</text>
</comment>
<evidence type="ECO:0000313" key="3">
    <source>
        <dbReference type="EMBL" id="KAK9511616.1"/>
    </source>
</evidence>
<gene>
    <name evidence="3" type="ORF">O3M35_000240</name>
</gene>
<evidence type="ECO:0000259" key="2">
    <source>
        <dbReference type="Pfam" id="PF23138"/>
    </source>
</evidence>
<feature type="domain" description="ARMC9 CTLH-like" evidence="2">
    <location>
        <begin position="63"/>
        <end position="128"/>
    </location>
</feature>
<dbReference type="EMBL" id="JAPXFL010000001">
    <property type="protein sequence ID" value="KAK9511616.1"/>
    <property type="molecule type" value="Genomic_DNA"/>
</dbReference>